<organism evidence="2 3">
    <name type="scientific">Hyaloscypha bicolor E</name>
    <dbReference type="NCBI Taxonomy" id="1095630"/>
    <lineage>
        <taxon>Eukaryota</taxon>
        <taxon>Fungi</taxon>
        <taxon>Dikarya</taxon>
        <taxon>Ascomycota</taxon>
        <taxon>Pezizomycotina</taxon>
        <taxon>Leotiomycetes</taxon>
        <taxon>Helotiales</taxon>
        <taxon>Hyaloscyphaceae</taxon>
        <taxon>Hyaloscypha</taxon>
        <taxon>Hyaloscypha bicolor</taxon>
    </lineage>
</organism>
<feature type="region of interest" description="Disordered" evidence="1">
    <location>
        <begin position="1"/>
        <end position="41"/>
    </location>
</feature>
<dbReference type="EMBL" id="KZ613848">
    <property type="protein sequence ID" value="PMD56427.1"/>
    <property type="molecule type" value="Genomic_DNA"/>
</dbReference>
<evidence type="ECO:0000256" key="1">
    <source>
        <dbReference type="SAM" id="MobiDB-lite"/>
    </source>
</evidence>
<dbReference type="RefSeq" id="XP_024733331.1">
    <property type="nucleotide sequence ID" value="XM_024880892.1"/>
</dbReference>
<sequence>MAPPRKTPAKDAPAPPIPGHALRSGRVAPHQAPPGRIGKRIAKARLPVKTPAKKSSVKKITAKKTLAKKVPVKKTPVLAQVEEDSTLTSNVEYEAETEEEQQEDNGGDATMINHEDGDGDQLIRTTFSKYANYVAFKGVKDPVQRLTIINMLKDDERKEGFHQLKLRRRSGGVYLEFCHCKIMLCFKF</sequence>
<feature type="region of interest" description="Disordered" evidence="1">
    <location>
        <begin position="81"/>
        <end position="112"/>
    </location>
</feature>
<dbReference type="Proteomes" id="UP000235371">
    <property type="component" value="Unassembled WGS sequence"/>
</dbReference>
<accession>A0A2J6T086</accession>
<dbReference type="InParanoid" id="A0A2J6T086"/>
<name>A0A2J6T086_9HELO</name>
<reference evidence="2 3" key="1">
    <citation type="submission" date="2016-04" db="EMBL/GenBank/DDBJ databases">
        <title>A degradative enzymes factory behind the ericoid mycorrhizal symbiosis.</title>
        <authorList>
            <consortium name="DOE Joint Genome Institute"/>
            <person name="Martino E."/>
            <person name="Morin E."/>
            <person name="Grelet G."/>
            <person name="Kuo A."/>
            <person name="Kohler A."/>
            <person name="Daghino S."/>
            <person name="Barry K."/>
            <person name="Choi C."/>
            <person name="Cichocki N."/>
            <person name="Clum A."/>
            <person name="Copeland A."/>
            <person name="Hainaut M."/>
            <person name="Haridas S."/>
            <person name="Labutti K."/>
            <person name="Lindquist E."/>
            <person name="Lipzen A."/>
            <person name="Khouja H.-R."/>
            <person name="Murat C."/>
            <person name="Ohm R."/>
            <person name="Olson A."/>
            <person name="Spatafora J."/>
            <person name="Veneault-Fourrey C."/>
            <person name="Henrissat B."/>
            <person name="Grigoriev I."/>
            <person name="Martin F."/>
            <person name="Perotto S."/>
        </authorList>
    </citation>
    <scope>NUCLEOTIDE SEQUENCE [LARGE SCALE GENOMIC DNA]</scope>
    <source>
        <strain evidence="2 3">E</strain>
    </source>
</reference>
<protein>
    <submittedName>
        <fullName evidence="2">Uncharacterized protein</fullName>
    </submittedName>
</protein>
<gene>
    <name evidence="2" type="ORF">K444DRAFT_616259</name>
</gene>
<feature type="compositionally biased region" description="Acidic residues" evidence="1">
    <location>
        <begin position="93"/>
        <end position="106"/>
    </location>
</feature>
<dbReference type="GeneID" id="36588969"/>
<proteinExistence type="predicted"/>
<evidence type="ECO:0000313" key="2">
    <source>
        <dbReference type="EMBL" id="PMD56427.1"/>
    </source>
</evidence>
<evidence type="ECO:0000313" key="3">
    <source>
        <dbReference type="Proteomes" id="UP000235371"/>
    </source>
</evidence>
<dbReference type="AlphaFoldDB" id="A0A2J6T086"/>
<keyword evidence="3" id="KW-1185">Reference proteome</keyword>